<feature type="domain" description="DNA polymerase Y-family little finger" evidence="1">
    <location>
        <begin position="2"/>
        <end position="99"/>
    </location>
</feature>
<accession>A0ABS6P4V3</accession>
<dbReference type="InterPro" id="IPR017961">
    <property type="entry name" value="DNA_pol_Y-fam_little_finger"/>
</dbReference>
<proteinExistence type="predicted"/>
<protein>
    <recommendedName>
        <fullName evidence="1">DNA polymerase Y-family little finger domain-containing protein</fullName>
    </recommendedName>
</protein>
<evidence type="ECO:0000313" key="2">
    <source>
        <dbReference type="EMBL" id="MBV4455081.1"/>
    </source>
</evidence>
<sequence>MEPIKEAVATYTQRAAEKLRAQNSLCKKIRVSIRTGMFNPEEAKYANGALVELPYPTNDVRLMTKAATEAVNRLFRAGFKYSKAEVLLMVFDSLANSQMTYSLSLSLRWQTK</sequence>
<dbReference type="EMBL" id="JAHSTY010000002">
    <property type="protein sequence ID" value="MBV4455081.1"/>
    <property type="molecule type" value="Genomic_DNA"/>
</dbReference>
<comment type="caution">
    <text evidence="2">The sequence shown here is derived from an EMBL/GenBank/DDBJ whole genome shotgun (WGS) entry which is preliminary data.</text>
</comment>
<evidence type="ECO:0000313" key="3">
    <source>
        <dbReference type="Proteomes" id="UP001048976"/>
    </source>
</evidence>
<evidence type="ECO:0000259" key="1">
    <source>
        <dbReference type="Pfam" id="PF11799"/>
    </source>
</evidence>
<dbReference type="Pfam" id="PF11799">
    <property type="entry name" value="IMS_C"/>
    <property type="match status" value="1"/>
</dbReference>
<name>A0ABS6P4V3_9PSED</name>
<dbReference type="Proteomes" id="UP001048976">
    <property type="component" value="Unassembled WGS sequence"/>
</dbReference>
<organism evidence="2 3">
    <name type="scientific">Pseudomonas azadiae</name>
    <dbReference type="NCBI Taxonomy" id="2843612"/>
    <lineage>
        <taxon>Bacteria</taxon>
        <taxon>Pseudomonadati</taxon>
        <taxon>Pseudomonadota</taxon>
        <taxon>Gammaproteobacteria</taxon>
        <taxon>Pseudomonadales</taxon>
        <taxon>Pseudomonadaceae</taxon>
        <taxon>Pseudomonas</taxon>
    </lineage>
</organism>
<reference evidence="2" key="1">
    <citation type="submission" date="2021-06" db="EMBL/GenBank/DDBJ databases">
        <title>Updating the genus Pseudomonas: Description of 43 new species and partition of the Pseudomonas putida group.</title>
        <authorList>
            <person name="Girard L."/>
            <person name="Lood C."/>
            <person name="Vandamme P."/>
            <person name="Rokni-Zadeh H."/>
            <person name="Van Noort V."/>
            <person name="Hofte M."/>
            <person name="Lavigne R."/>
            <person name="De Mot R."/>
        </authorList>
    </citation>
    <scope>NUCLEOTIDE SEQUENCE</scope>
    <source>
        <strain evidence="2">SWRI103</strain>
    </source>
</reference>
<gene>
    <name evidence="2" type="ORF">KVG91_21080</name>
</gene>
<keyword evidence="3" id="KW-1185">Reference proteome</keyword>